<gene>
    <name evidence="2" type="ORF">AFUS01_LOCUS30079</name>
</gene>
<comment type="caution">
    <text evidence="2">The sequence shown here is derived from an EMBL/GenBank/DDBJ whole genome shotgun (WGS) entry which is preliminary data.</text>
</comment>
<accession>A0A8J2KTZ4</accession>
<reference evidence="2" key="1">
    <citation type="submission" date="2021-06" db="EMBL/GenBank/DDBJ databases">
        <authorList>
            <person name="Hodson N. C."/>
            <person name="Mongue J. A."/>
            <person name="Jaron S. K."/>
        </authorList>
    </citation>
    <scope>NUCLEOTIDE SEQUENCE</scope>
</reference>
<feature type="non-terminal residue" evidence="2">
    <location>
        <position position="1"/>
    </location>
</feature>
<dbReference type="AlphaFoldDB" id="A0A8J2KTZ4"/>
<sequence length="213" mass="24363">KLATLIMYAIFSSFMISKLSVEKDLVINSLKDLQHEGFELYAHEGSYNSRAILKNIAGQSNSTPVFLNLEPGIDKINNSKSAFITGEEMIFGLEGNISLCSFESKMKVESGRVWYSLYFRKHDPTTKFFDYQFSMWDERGLLRRMQIRHTQQTRPICSSSDTPMLYLISLFDVVTPFSLFGAGATLAVFCLTAEHFMSSRKFNGIKDEFQKNH</sequence>
<organism evidence="2 3">
    <name type="scientific">Allacma fusca</name>
    <dbReference type="NCBI Taxonomy" id="39272"/>
    <lineage>
        <taxon>Eukaryota</taxon>
        <taxon>Metazoa</taxon>
        <taxon>Ecdysozoa</taxon>
        <taxon>Arthropoda</taxon>
        <taxon>Hexapoda</taxon>
        <taxon>Collembola</taxon>
        <taxon>Symphypleona</taxon>
        <taxon>Sminthuridae</taxon>
        <taxon>Allacma</taxon>
    </lineage>
</organism>
<dbReference type="Proteomes" id="UP000708208">
    <property type="component" value="Unassembled WGS sequence"/>
</dbReference>
<evidence type="ECO:0000256" key="1">
    <source>
        <dbReference type="SAM" id="Phobius"/>
    </source>
</evidence>
<evidence type="ECO:0000313" key="3">
    <source>
        <dbReference type="Proteomes" id="UP000708208"/>
    </source>
</evidence>
<proteinExistence type="predicted"/>
<evidence type="ECO:0000313" key="2">
    <source>
        <dbReference type="EMBL" id="CAG7819647.1"/>
    </source>
</evidence>
<keyword evidence="1" id="KW-0812">Transmembrane</keyword>
<keyword evidence="1" id="KW-0472">Membrane</keyword>
<keyword evidence="3" id="KW-1185">Reference proteome</keyword>
<dbReference type="EMBL" id="CAJVCH010455746">
    <property type="protein sequence ID" value="CAG7819647.1"/>
    <property type="molecule type" value="Genomic_DNA"/>
</dbReference>
<protein>
    <submittedName>
        <fullName evidence="2">Uncharacterized protein</fullName>
    </submittedName>
</protein>
<feature type="transmembrane region" description="Helical" evidence="1">
    <location>
        <begin position="164"/>
        <end position="191"/>
    </location>
</feature>
<name>A0A8J2KTZ4_9HEXA</name>
<keyword evidence="1" id="KW-1133">Transmembrane helix</keyword>